<evidence type="ECO:0000313" key="3">
    <source>
        <dbReference type="Proteomes" id="UP001335648"/>
    </source>
</evidence>
<dbReference type="Pfam" id="PF06246">
    <property type="entry name" value="Isy1"/>
    <property type="match status" value="1"/>
</dbReference>
<dbReference type="EMBL" id="JAULUE010002049">
    <property type="protein sequence ID" value="KAK5907344.1"/>
    <property type="molecule type" value="Genomic_DNA"/>
</dbReference>
<protein>
    <submittedName>
        <fullName evidence="2">Uncharacterized protein</fullName>
    </submittedName>
</protein>
<proteinExistence type="predicted"/>
<evidence type="ECO:0000256" key="1">
    <source>
        <dbReference type="SAM" id="MobiDB-lite"/>
    </source>
</evidence>
<dbReference type="InterPro" id="IPR009360">
    <property type="entry name" value="Isy1"/>
</dbReference>
<comment type="caution">
    <text evidence="2">The sequence shown here is derived from an EMBL/GenBank/DDBJ whole genome shotgun (WGS) entry which is preliminary data.</text>
</comment>
<sequence>MARNEEKQQGKLNRLWLQKEREEGRIKDVHERRPKLSTLNSASSVKKWILGIKNEIEYYLQQSQLSHYPERKITEFQLRIEALEKEYKRFITKLRVLDPACKHKPWTPRAYCKRRADTHDTPKYRGQSCRSESDLVGNLTGCFKTSAPEKQRPLSQSETRVQTPFPTHPNSDPSEAVSADQDRPLSFDHTKLAIAAAAFRGPPVQRGSSQTQSLAMVLQSGLPNLVNASLMQTQSTQSRDTQNHCGARMGCVVGQERKSGCEAAERISSNTGTAEERKGHVLGLDCYSSSDEDCAT</sequence>
<feature type="compositionally biased region" description="Polar residues" evidence="1">
    <location>
        <begin position="153"/>
        <end position="173"/>
    </location>
</feature>
<gene>
    <name evidence="2" type="ORF">CesoFtcFv8_005207</name>
</gene>
<dbReference type="AlphaFoldDB" id="A0AAN8HCC5"/>
<feature type="region of interest" description="Disordered" evidence="1">
    <location>
        <begin position="145"/>
        <end position="182"/>
    </location>
</feature>
<accession>A0AAN8HCC5</accession>
<name>A0AAN8HCC5_9TELE</name>
<dbReference type="Proteomes" id="UP001335648">
    <property type="component" value="Unassembled WGS sequence"/>
</dbReference>
<organism evidence="2 3">
    <name type="scientific">Champsocephalus esox</name>
    <name type="common">pike icefish</name>
    <dbReference type="NCBI Taxonomy" id="159716"/>
    <lineage>
        <taxon>Eukaryota</taxon>
        <taxon>Metazoa</taxon>
        <taxon>Chordata</taxon>
        <taxon>Craniata</taxon>
        <taxon>Vertebrata</taxon>
        <taxon>Euteleostomi</taxon>
        <taxon>Actinopterygii</taxon>
        <taxon>Neopterygii</taxon>
        <taxon>Teleostei</taxon>
        <taxon>Neoteleostei</taxon>
        <taxon>Acanthomorphata</taxon>
        <taxon>Eupercaria</taxon>
        <taxon>Perciformes</taxon>
        <taxon>Notothenioidei</taxon>
        <taxon>Channichthyidae</taxon>
        <taxon>Champsocephalus</taxon>
    </lineage>
</organism>
<keyword evidence="3" id="KW-1185">Reference proteome</keyword>
<evidence type="ECO:0000313" key="2">
    <source>
        <dbReference type="EMBL" id="KAK5907344.1"/>
    </source>
</evidence>
<dbReference type="GO" id="GO:0000350">
    <property type="term" value="P:generation of catalytic spliceosome for second transesterification step"/>
    <property type="evidence" value="ECO:0007669"/>
    <property type="project" value="InterPro"/>
</dbReference>
<reference evidence="2 3" key="1">
    <citation type="journal article" date="2023" name="Mol. Biol. Evol.">
        <title>Genomics of Secondarily Temperate Adaptation in the Only Non-Antarctic Icefish.</title>
        <authorList>
            <person name="Rivera-Colon A.G."/>
            <person name="Rayamajhi N."/>
            <person name="Minhas B.F."/>
            <person name="Madrigal G."/>
            <person name="Bilyk K.T."/>
            <person name="Yoon V."/>
            <person name="Hune M."/>
            <person name="Gregory S."/>
            <person name="Cheng C.H.C."/>
            <person name="Catchen J.M."/>
        </authorList>
    </citation>
    <scope>NUCLEOTIDE SEQUENCE [LARGE SCALE GENOMIC DNA]</scope>
    <source>
        <strain evidence="2">JC2023a</strain>
    </source>
</reference>